<evidence type="ECO:0000313" key="3">
    <source>
        <dbReference type="EMBL" id="KNE86921.1"/>
    </source>
</evidence>
<feature type="compositionally biased region" description="Low complexity" evidence="1">
    <location>
        <begin position="51"/>
        <end position="62"/>
    </location>
</feature>
<sequence length="126" mass="11972">MVSLRFCFLAAFASPVALEPRGFVQGSSYDNSGSQSAANHAASNQVTPFGSSSSLSDSSSNSAYHNAGSQQVGMGGMGIGGGVGGFNNGAVIGNGFNGGLIGGANGGLVGGGGVGMSSMNAANSAS</sequence>
<keyword evidence="4" id="KW-1185">Reference proteome</keyword>
<feature type="non-terminal residue" evidence="3">
    <location>
        <position position="126"/>
    </location>
</feature>
<feature type="signal peptide" evidence="2">
    <location>
        <begin position="1"/>
        <end position="18"/>
    </location>
</feature>
<evidence type="ECO:0000256" key="1">
    <source>
        <dbReference type="SAM" id="MobiDB-lite"/>
    </source>
</evidence>
<dbReference type="EMBL" id="AJIL01007535">
    <property type="protein sequence ID" value="KNE86921.1"/>
    <property type="molecule type" value="Genomic_DNA"/>
</dbReference>
<proteinExistence type="predicted"/>
<comment type="caution">
    <text evidence="3">The sequence shown here is derived from an EMBL/GenBank/DDBJ whole genome shotgun (WGS) entry which is preliminary data.</text>
</comment>
<evidence type="ECO:0000256" key="2">
    <source>
        <dbReference type="SAM" id="SignalP"/>
    </source>
</evidence>
<protein>
    <submittedName>
        <fullName evidence="3">Uncharacterized protein</fullName>
    </submittedName>
</protein>
<dbReference type="AlphaFoldDB" id="A0A0L0UIT2"/>
<feature type="region of interest" description="Disordered" evidence="1">
    <location>
        <begin position="28"/>
        <end position="67"/>
    </location>
</feature>
<feature type="compositionally biased region" description="Low complexity" evidence="1">
    <location>
        <begin position="31"/>
        <end position="44"/>
    </location>
</feature>
<feature type="chain" id="PRO_5005548488" evidence="2">
    <location>
        <begin position="19"/>
        <end position="126"/>
    </location>
</feature>
<dbReference type="Proteomes" id="UP000054564">
    <property type="component" value="Unassembled WGS sequence"/>
</dbReference>
<accession>A0A0L0UIT2</accession>
<reference evidence="4" key="1">
    <citation type="submission" date="2014-03" db="EMBL/GenBank/DDBJ databases">
        <title>The Genome Sequence of Puccinia striiformis f. sp. tritici PST-78.</title>
        <authorList>
            <consortium name="The Broad Institute Genome Sequencing Platform"/>
            <person name="Cuomo C."/>
            <person name="Hulbert S."/>
            <person name="Chen X."/>
            <person name="Walker B."/>
            <person name="Young S.K."/>
            <person name="Zeng Q."/>
            <person name="Gargeya S."/>
            <person name="Fitzgerald M."/>
            <person name="Haas B."/>
            <person name="Abouelleil A."/>
            <person name="Alvarado L."/>
            <person name="Arachchi H.M."/>
            <person name="Berlin A.M."/>
            <person name="Chapman S.B."/>
            <person name="Goldberg J."/>
            <person name="Griggs A."/>
            <person name="Gujja S."/>
            <person name="Hansen M."/>
            <person name="Howarth C."/>
            <person name="Imamovic A."/>
            <person name="Larimer J."/>
            <person name="McCowan C."/>
            <person name="Montmayeur A."/>
            <person name="Murphy C."/>
            <person name="Neiman D."/>
            <person name="Pearson M."/>
            <person name="Priest M."/>
            <person name="Roberts A."/>
            <person name="Saif S."/>
            <person name="Shea T."/>
            <person name="Sisk P."/>
            <person name="Sykes S."/>
            <person name="Wortman J."/>
            <person name="Nusbaum C."/>
            <person name="Birren B."/>
        </authorList>
    </citation>
    <scope>NUCLEOTIDE SEQUENCE [LARGE SCALE GENOMIC DNA]</scope>
    <source>
        <strain evidence="4">race PST-78</strain>
    </source>
</reference>
<evidence type="ECO:0000313" key="4">
    <source>
        <dbReference type="Proteomes" id="UP000054564"/>
    </source>
</evidence>
<name>A0A0L0UIT2_9BASI</name>
<keyword evidence="2" id="KW-0732">Signal</keyword>
<organism evidence="3 4">
    <name type="scientific">Puccinia striiformis f. sp. tritici PST-78</name>
    <dbReference type="NCBI Taxonomy" id="1165861"/>
    <lineage>
        <taxon>Eukaryota</taxon>
        <taxon>Fungi</taxon>
        <taxon>Dikarya</taxon>
        <taxon>Basidiomycota</taxon>
        <taxon>Pucciniomycotina</taxon>
        <taxon>Pucciniomycetes</taxon>
        <taxon>Pucciniales</taxon>
        <taxon>Pucciniaceae</taxon>
        <taxon>Puccinia</taxon>
    </lineage>
</organism>
<gene>
    <name evidence="3" type="ORF">PSTG_19710</name>
</gene>